<reference evidence="2" key="1">
    <citation type="journal article" date="2014" name="Int. J. Syst. Evol. Microbiol.">
        <title>Complete genome sequence of Corynebacterium casei LMG S-19264T (=DSM 44701T), isolated from a smear-ripened cheese.</title>
        <authorList>
            <consortium name="US DOE Joint Genome Institute (JGI-PGF)"/>
            <person name="Walter F."/>
            <person name="Albersmeier A."/>
            <person name="Kalinowski J."/>
            <person name="Ruckert C."/>
        </authorList>
    </citation>
    <scope>NUCLEOTIDE SEQUENCE</scope>
    <source>
        <strain evidence="2">JCM 4122</strain>
    </source>
</reference>
<proteinExistence type="predicted"/>
<sequence length="48" mass="5246">METTDPDAAQPAAPVPPAGLSPALRARAEAGWRIFLDRWSDAEEEPER</sequence>
<gene>
    <name evidence="2" type="ORF">GCM10017667_29430</name>
</gene>
<accession>A0A919BM91</accession>
<keyword evidence="3" id="KW-1185">Reference proteome</keyword>
<evidence type="ECO:0000256" key="1">
    <source>
        <dbReference type="SAM" id="MobiDB-lite"/>
    </source>
</evidence>
<organism evidence="2 3">
    <name type="scientific">Streptomyces filamentosus</name>
    <name type="common">Streptomyces roseosporus</name>
    <dbReference type="NCBI Taxonomy" id="67294"/>
    <lineage>
        <taxon>Bacteria</taxon>
        <taxon>Bacillati</taxon>
        <taxon>Actinomycetota</taxon>
        <taxon>Actinomycetes</taxon>
        <taxon>Kitasatosporales</taxon>
        <taxon>Streptomycetaceae</taxon>
        <taxon>Streptomyces</taxon>
    </lineage>
</organism>
<evidence type="ECO:0000313" key="2">
    <source>
        <dbReference type="EMBL" id="GHF97193.1"/>
    </source>
</evidence>
<evidence type="ECO:0000313" key="3">
    <source>
        <dbReference type="Proteomes" id="UP000632849"/>
    </source>
</evidence>
<dbReference type="Proteomes" id="UP000632849">
    <property type="component" value="Unassembled WGS sequence"/>
</dbReference>
<protein>
    <submittedName>
        <fullName evidence="2">Uncharacterized protein</fullName>
    </submittedName>
</protein>
<name>A0A919BM91_STRFL</name>
<feature type="region of interest" description="Disordered" evidence="1">
    <location>
        <begin position="1"/>
        <end position="22"/>
    </location>
</feature>
<comment type="caution">
    <text evidence="2">The sequence shown here is derived from an EMBL/GenBank/DDBJ whole genome shotgun (WGS) entry which is preliminary data.</text>
</comment>
<dbReference type="EMBL" id="BNBE01000001">
    <property type="protein sequence ID" value="GHF97193.1"/>
    <property type="molecule type" value="Genomic_DNA"/>
</dbReference>
<feature type="compositionally biased region" description="Low complexity" evidence="1">
    <location>
        <begin position="1"/>
        <end position="12"/>
    </location>
</feature>
<dbReference type="AlphaFoldDB" id="A0A919BM91"/>
<reference evidence="2" key="2">
    <citation type="submission" date="2020-09" db="EMBL/GenBank/DDBJ databases">
        <authorList>
            <person name="Sun Q."/>
            <person name="Ohkuma M."/>
        </authorList>
    </citation>
    <scope>NUCLEOTIDE SEQUENCE</scope>
    <source>
        <strain evidence="2">JCM 4122</strain>
    </source>
</reference>